<keyword evidence="5" id="KW-0732">Signal</keyword>
<comment type="similarity">
    <text evidence="4">Belongs to the peptidase S8 family.</text>
</comment>
<dbReference type="InterPro" id="IPR050131">
    <property type="entry name" value="Peptidase_S8_subtilisin-like"/>
</dbReference>
<name>A0ABS6BIH5_9SPHN</name>
<evidence type="ECO:0000313" key="7">
    <source>
        <dbReference type="EMBL" id="MBU3078110.1"/>
    </source>
</evidence>
<evidence type="ECO:0000256" key="1">
    <source>
        <dbReference type="ARBA" id="ARBA00022670"/>
    </source>
</evidence>
<organism evidence="7 8">
    <name type="scientific">Sphingomonas quercus</name>
    <dbReference type="NCBI Taxonomy" id="2842451"/>
    <lineage>
        <taxon>Bacteria</taxon>
        <taxon>Pseudomonadati</taxon>
        <taxon>Pseudomonadota</taxon>
        <taxon>Alphaproteobacteria</taxon>
        <taxon>Sphingomonadales</taxon>
        <taxon>Sphingomonadaceae</taxon>
        <taxon>Sphingomonas</taxon>
    </lineage>
</organism>
<keyword evidence="3 4" id="KW-0720">Serine protease</keyword>
<feature type="signal peptide" evidence="5">
    <location>
        <begin position="1"/>
        <end position="24"/>
    </location>
</feature>
<feature type="chain" id="PRO_5046386384" evidence="5">
    <location>
        <begin position="25"/>
        <end position="421"/>
    </location>
</feature>
<feature type="active site" description="Charge relay system" evidence="4">
    <location>
        <position position="172"/>
    </location>
</feature>
<evidence type="ECO:0000313" key="8">
    <source>
        <dbReference type="Proteomes" id="UP000776276"/>
    </source>
</evidence>
<dbReference type="PROSITE" id="PS51892">
    <property type="entry name" value="SUBTILASE"/>
    <property type="match status" value="1"/>
</dbReference>
<evidence type="ECO:0000256" key="4">
    <source>
        <dbReference type="PROSITE-ProRule" id="PRU01240"/>
    </source>
</evidence>
<evidence type="ECO:0000256" key="2">
    <source>
        <dbReference type="ARBA" id="ARBA00022801"/>
    </source>
</evidence>
<feature type="domain" description="Peptidase S8/S53" evidence="6">
    <location>
        <begin position="163"/>
        <end position="335"/>
    </location>
</feature>
<keyword evidence="8" id="KW-1185">Reference proteome</keyword>
<dbReference type="Proteomes" id="UP000776276">
    <property type="component" value="Unassembled WGS sequence"/>
</dbReference>
<dbReference type="PANTHER" id="PTHR43806">
    <property type="entry name" value="PEPTIDASE S8"/>
    <property type="match status" value="1"/>
</dbReference>
<accession>A0ABS6BIH5</accession>
<proteinExistence type="inferred from homology"/>
<comment type="caution">
    <text evidence="7">The sequence shown here is derived from an EMBL/GenBank/DDBJ whole genome shotgun (WGS) entry which is preliminary data.</text>
</comment>
<feature type="active site" description="Charge relay system" evidence="4">
    <location>
        <position position="203"/>
    </location>
</feature>
<feature type="active site" description="Charge relay system" evidence="4">
    <location>
        <position position="355"/>
    </location>
</feature>
<sequence>MRGAALMLALALALVALPTPPAAAAAAETVATAGDAQILVMLRIAPPRLRPGAGYGGSYGDAAAVAARKRLARGIARRNGLTLVDGWPMPMLGVDCFVMRVPRDKPVDAMIAAIARDANVAWAQPMQTYEARGNPPATGDPLYLAQPAASAWHLDALHRVATGRGVRIAVIDSKVETRHPDLAGQFVADEDFVSTTAAAPEWHGTGVAGIIGARANNGIGIAGIAPGARMMALRACWQSSPATIRAPTLCSSLTLARALQFAIEHQAGVINMSLSGPPDPLLARLIAIALDRDISVVAAYDARLPRGGFPASLPGVVAATNESMQKLGGEVYRAPGDDVPTTQPGGKWALVNGSSFAAAHSSGLIAIVRERSRGGKVALARLANGAIDACATLARSLPADCRCGCDLAGVAAADGALRSAR</sequence>
<dbReference type="PANTHER" id="PTHR43806:SF11">
    <property type="entry name" value="CEREVISIN-RELATED"/>
    <property type="match status" value="1"/>
</dbReference>
<dbReference type="PROSITE" id="PS00137">
    <property type="entry name" value="SUBTILASE_HIS"/>
    <property type="match status" value="1"/>
</dbReference>
<evidence type="ECO:0000259" key="6">
    <source>
        <dbReference type="Pfam" id="PF00082"/>
    </source>
</evidence>
<evidence type="ECO:0000256" key="5">
    <source>
        <dbReference type="SAM" id="SignalP"/>
    </source>
</evidence>
<evidence type="ECO:0000256" key="3">
    <source>
        <dbReference type="ARBA" id="ARBA00022825"/>
    </source>
</evidence>
<gene>
    <name evidence="7" type="ORF">KOF26_09550</name>
</gene>
<dbReference type="EMBL" id="JAHKRT010000004">
    <property type="protein sequence ID" value="MBU3078110.1"/>
    <property type="molecule type" value="Genomic_DNA"/>
</dbReference>
<dbReference type="InterPro" id="IPR000209">
    <property type="entry name" value="Peptidase_S8/S53_dom"/>
</dbReference>
<dbReference type="InterPro" id="IPR022398">
    <property type="entry name" value="Peptidase_S8_His-AS"/>
</dbReference>
<keyword evidence="1 4" id="KW-0645">Protease</keyword>
<dbReference type="Pfam" id="PF00082">
    <property type="entry name" value="Peptidase_S8"/>
    <property type="match status" value="1"/>
</dbReference>
<keyword evidence="2 4" id="KW-0378">Hydrolase</keyword>
<protein>
    <submittedName>
        <fullName evidence="7">S8 family serine peptidase</fullName>
    </submittedName>
</protein>
<reference evidence="7 8" key="1">
    <citation type="submission" date="2021-06" db="EMBL/GenBank/DDBJ databases">
        <title>Sphingomonas sp. XMGL2, whole genome shotgun sequencing project.</title>
        <authorList>
            <person name="Zhao G."/>
            <person name="Shen L."/>
        </authorList>
    </citation>
    <scope>NUCLEOTIDE SEQUENCE [LARGE SCALE GENOMIC DNA]</scope>
    <source>
        <strain evidence="7 8">XMGL2</strain>
    </source>
</reference>